<feature type="compositionally biased region" description="Acidic residues" evidence="1">
    <location>
        <begin position="466"/>
        <end position="478"/>
    </location>
</feature>
<name>A0A6J6XMP6_9ZZZZ</name>
<dbReference type="EMBL" id="CAFBQW010000246">
    <property type="protein sequence ID" value="CAB5068918.1"/>
    <property type="molecule type" value="Genomic_DNA"/>
</dbReference>
<gene>
    <name evidence="3" type="ORF">UFOPK2582_01180</name>
    <name evidence="4" type="ORF">UFOPK3046_00414</name>
    <name evidence="5" type="ORF">UFOPK4173_01360</name>
    <name evidence="6" type="ORF">UFOPK4354_01713</name>
</gene>
<evidence type="ECO:0000313" key="4">
    <source>
        <dbReference type="EMBL" id="CAB4798560.1"/>
    </source>
</evidence>
<keyword evidence="2" id="KW-1133">Transmembrane helix</keyword>
<keyword evidence="2" id="KW-0812">Transmembrane</keyword>
<feature type="transmembrane region" description="Helical" evidence="2">
    <location>
        <begin position="351"/>
        <end position="373"/>
    </location>
</feature>
<evidence type="ECO:0000256" key="1">
    <source>
        <dbReference type="SAM" id="MobiDB-lite"/>
    </source>
</evidence>
<accession>A0A6J6XMP6</accession>
<feature type="transmembrane region" description="Helical" evidence="2">
    <location>
        <begin position="264"/>
        <end position="287"/>
    </location>
</feature>
<keyword evidence="2" id="KW-0472">Membrane</keyword>
<sequence>MTEDDKTASSEASTNTEDIASKASVPVEAEGTPSAETAEQEVDRLRAENARLHNQIEVASAASSEKKSLRSRAVLSVSLVVLGAILLPLAALTVWTRNQVLNTDRYLETVAPLSNDPAVIDALTSRISTAIEDQLDVKAVVEEKLPENLKILAAPIASGADSLIGTVTSKALNSKQFDTIWVTANKDGHDALVALLTGKKGKVLDAENGKVVLSLKPIVEEILAGIDKKFGLDLSSKIPADKIDIKFTLIDSPQLASLQSLIKWLNTLTWVMVLLALGCFIGAIFAAPKRRKGVLRVGIGVVVSMTITLLALSFARSGYIANLPKGVNTAAATSVFDTLTRFVLQAFRVLFALGAVMVIAAWIAGPSGVAVWIRSLWDRVLGRGGEGIGNNVDLGPVPNWVAAHLSAVRAVILVIAIAVLVTWSRPTGKVVLLIAVLTLIPLALAQLLANSASSKTELVESAGDAAEVEGEEEAETTDDEQRPDGEKDSVQELA</sequence>
<dbReference type="EMBL" id="CAFBPW010000174">
    <property type="protein sequence ID" value="CAB5037283.1"/>
    <property type="molecule type" value="Genomic_DNA"/>
</dbReference>
<evidence type="ECO:0000313" key="3">
    <source>
        <dbReference type="EMBL" id="CAB4706104.1"/>
    </source>
</evidence>
<proteinExistence type="predicted"/>
<feature type="transmembrane region" description="Helical" evidence="2">
    <location>
        <begin position="400"/>
        <end position="423"/>
    </location>
</feature>
<feature type="transmembrane region" description="Helical" evidence="2">
    <location>
        <begin position="430"/>
        <end position="449"/>
    </location>
</feature>
<evidence type="ECO:0000313" key="5">
    <source>
        <dbReference type="EMBL" id="CAB5037283.1"/>
    </source>
</evidence>
<evidence type="ECO:0000256" key="2">
    <source>
        <dbReference type="SAM" id="Phobius"/>
    </source>
</evidence>
<feature type="compositionally biased region" description="Basic and acidic residues" evidence="1">
    <location>
        <begin position="479"/>
        <end position="494"/>
    </location>
</feature>
<dbReference type="EMBL" id="CAFAAQ010000022">
    <property type="protein sequence ID" value="CAB4798560.1"/>
    <property type="molecule type" value="Genomic_DNA"/>
</dbReference>
<feature type="region of interest" description="Disordered" evidence="1">
    <location>
        <begin position="1"/>
        <end position="41"/>
    </location>
</feature>
<dbReference type="AlphaFoldDB" id="A0A6J6XMP6"/>
<feature type="transmembrane region" description="Helical" evidence="2">
    <location>
        <begin position="327"/>
        <end position="344"/>
    </location>
</feature>
<feature type="region of interest" description="Disordered" evidence="1">
    <location>
        <begin position="459"/>
        <end position="494"/>
    </location>
</feature>
<organism evidence="4">
    <name type="scientific">freshwater metagenome</name>
    <dbReference type="NCBI Taxonomy" id="449393"/>
    <lineage>
        <taxon>unclassified sequences</taxon>
        <taxon>metagenomes</taxon>
        <taxon>ecological metagenomes</taxon>
    </lineage>
</organism>
<protein>
    <submittedName>
        <fullName evidence="4">Unannotated protein</fullName>
    </submittedName>
</protein>
<feature type="transmembrane region" description="Helical" evidence="2">
    <location>
        <begin position="73"/>
        <end position="95"/>
    </location>
</feature>
<feature type="compositionally biased region" description="Polar residues" evidence="1">
    <location>
        <begin position="9"/>
        <end position="18"/>
    </location>
</feature>
<dbReference type="EMBL" id="CAEZXS010000146">
    <property type="protein sequence ID" value="CAB4706104.1"/>
    <property type="molecule type" value="Genomic_DNA"/>
</dbReference>
<feature type="transmembrane region" description="Helical" evidence="2">
    <location>
        <begin position="294"/>
        <end position="315"/>
    </location>
</feature>
<evidence type="ECO:0000313" key="6">
    <source>
        <dbReference type="EMBL" id="CAB5068918.1"/>
    </source>
</evidence>
<reference evidence="4" key="1">
    <citation type="submission" date="2020-05" db="EMBL/GenBank/DDBJ databases">
        <authorList>
            <person name="Chiriac C."/>
            <person name="Salcher M."/>
            <person name="Ghai R."/>
            <person name="Kavagutti S V."/>
        </authorList>
    </citation>
    <scope>NUCLEOTIDE SEQUENCE</scope>
</reference>